<dbReference type="CDD" id="cd02152">
    <property type="entry name" value="OAT"/>
    <property type="match status" value="1"/>
</dbReference>
<keyword evidence="2 9" id="KW-0055">Arginine biosynthesis</keyword>
<dbReference type="GO" id="GO:0004042">
    <property type="term" value="F:L-glutamate N-acetyltransferase activity"/>
    <property type="evidence" value="ECO:0007669"/>
    <property type="project" value="UniProtKB-UniRule"/>
</dbReference>
<comment type="similarity">
    <text evidence="1 9">Belongs to the ArgJ family.</text>
</comment>
<dbReference type="InterPro" id="IPR042195">
    <property type="entry name" value="ArgJ_beta_C"/>
</dbReference>
<comment type="catalytic activity">
    <reaction evidence="9">
        <text>N(2)-acetyl-L-ornithine + L-glutamate = N-acetyl-L-glutamate + L-ornithine</text>
        <dbReference type="Rhea" id="RHEA:15349"/>
        <dbReference type="ChEBI" id="CHEBI:29985"/>
        <dbReference type="ChEBI" id="CHEBI:44337"/>
        <dbReference type="ChEBI" id="CHEBI:46911"/>
        <dbReference type="ChEBI" id="CHEBI:57805"/>
        <dbReference type="EC" id="2.3.1.35"/>
    </reaction>
</comment>
<evidence type="ECO:0000256" key="9">
    <source>
        <dbReference type="HAMAP-Rule" id="MF_03124"/>
    </source>
</evidence>
<comment type="subunit">
    <text evidence="9">Heterodimer of an alpha and a beta chain.</text>
</comment>
<dbReference type="Pfam" id="PF01960">
    <property type="entry name" value="ArgJ"/>
    <property type="match status" value="1"/>
</dbReference>
<feature type="binding site" evidence="9">
    <location>
        <position position="460"/>
    </location>
    <ligand>
        <name>substrate</name>
    </ligand>
</feature>
<evidence type="ECO:0000256" key="3">
    <source>
        <dbReference type="ARBA" id="ARBA00022605"/>
    </source>
</evidence>
<name>A0A9W8B309_9FUNG</name>
<sequence length="460" mass="48926">MLLAHHLTNPRPFWRSFATKARYVPTSGTYPQGFVVGGVHCGVKKKPDQPDLALIGSQVPCRAAAVFTQNKFTAAPVQISRFVLDHSRGMNIQGIVTNSGCANAVTGTVGLEHARRMSQVASQALTTVSGGSSQPTDNAQNGMQALVMSTGVIGQRLPIDTVERGIRDCAGQLGNTHEHWLRFSQAYMTTDTFPKLQSSEYQLPSGLRYRMAGVSKGAGMIHPNMATLLGTVATDLAVTSECLRDALKFAVDRSFNAITVDGDTSTNDTIAILANGQCNASPTAAPLATGNASLITDNQSADFLAFQEHLTDFTKALAQLVVRDGEGATKFVTVAVKGAKVFSEAKTIAMTIASSSLVKTALYGQDANWGRIICAVGYTGGVTVDPHTINLRLLPADGSTPLQLVEHGEPLSVDEVRALDVLQMSDIHIEVDLAVGDAAAEVYTCDLSHEYITINADYRS</sequence>
<dbReference type="GO" id="GO:0004358">
    <property type="term" value="F:L-glutamate N-acetyltransferase activity, acting on acetyl-L-ornithine as donor"/>
    <property type="evidence" value="ECO:0007669"/>
    <property type="project" value="UniProtKB-UniRule"/>
</dbReference>
<dbReference type="HAMAP" id="MF_01106">
    <property type="entry name" value="ArgJ"/>
    <property type="match status" value="1"/>
</dbReference>
<feature type="site" description="Involved in the stabilization of negative charge on the oxyanion by the formation of the oxyanion hole" evidence="9">
    <location>
        <position position="150"/>
    </location>
</feature>
<comment type="subcellular location">
    <subcellularLocation>
        <location evidence="9">Mitochondrion matrix</location>
    </subcellularLocation>
</comment>
<evidence type="ECO:0000256" key="2">
    <source>
        <dbReference type="ARBA" id="ARBA00022571"/>
    </source>
</evidence>
<feature type="binding site" evidence="9">
    <location>
        <position position="326"/>
    </location>
    <ligand>
        <name>substrate</name>
    </ligand>
</feature>
<feature type="chain" id="PRO_5041029693" description="Arginine biosynthesis bifunctional protein ArgJ beta chain" evidence="9">
    <location>
        <begin position="227"/>
        <end position="460"/>
    </location>
</feature>
<keyword evidence="3 9" id="KW-0028">Amino-acid biosynthesis</keyword>
<feature type="binding site" evidence="9">
    <location>
        <position position="189"/>
    </location>
    <ligand>
        <name>substrate</name>
    </ligand>
</feature>
<evidence type="ECO:0000256" key="5">
    <source>
        <dbReference type="ARBA" id="ARBA00022813"/>
    </source>
</evidence>
<comment type="catalytic activity">
    <reaction evidence="9">
        <text>L-glutamate + acetyl-CoA = N-acetyl-L-glutamate + CoA + H(+)</text>
        <dbReference type="Rhea" id="RHEA:24292"/>
        <dbReference type="ChEBI" id="CHEBI:15378"/>
        <dbReference type="ChEBI" id="CHEBI:29985"/>
        <dbReference type="ChEBI" id="CHEBI:44337"/>
        <dbReference type="ChEBI" id="CHEBI:57287"/>
        <dbReference type="ChEBI" id="CHEBI:57288"/>
        <dbReference type="EC" id="2.3.1.1"/>
    </reaction>
</comment>
<comment type="PTM">
    <text evidence="9">The alpha and beta chains are autoproteolytically processed from a single precursor protein within the mitochondrion.</text>
</comment>
<keyword evidence="6 9" id="KW-0496">Mitochondrion</keyword>
<dbReference type="OrthoDB" id="4199794at2759"/>
<gene>
    <name evidence="10" type="primary">ECM42</name>
    <name evidence="10" type="ORF">H4R34_002198</name>
</gene>
<dbReference type="Proteomes" id="UP001151582">
    <property type="component" value="Unassembled WGS sequence"/>
</dbReference>
<accession>A0A9W8B309</accession>
<comment type="caution">
    <text evidence="10">The sequence shown here is derived from an EMBL/GenBank/DDBJ whole genome shotgun (WGS) entry which is preliminary data.</text>
</comment>
<dbReference type="NCBIfam" id="TIGR00120">
    <property type="entry name" value="ArgJ"/>
    <property type="match status" value="1"/>
</dbReference>
<evidence type="ECO:0000256" key="1">
    <source>
        <dbReference type="ARBA" id="ARBA00006774"/>
    </source>
</evidence>
<dbReference type="NCBIfam" id="NF003802">
    <property type="entry name" value="PRK05388.1"/>
    <property type="match status" value="1"/>
</dbReference>
<feature type="active site" description="Nucleophile" evidence="9">
    <location>
        <position position="227"/>
    </location>
</feature>
<evidence type="ECO:0000313" key="11">
    <source>
        <dbReference type="Proteomes" id="UP001151582"/>
    </source>
</evidence>
<feature type="site" description="Cleavage; by autolysis" evidence="9">
    <location>
        <begin position="226"/>
        <end position="227"/>
    </location>
</feature>
<evidence type="ECO:0000256" key="8">
    <source>
        <dbReference type="ARBA" id="ARBA00023315"/>
    </source>
</evidence>
<dbReference type="EMBL" id="JANBQB010000137">
    <property type="protein sequence ID" value="KAJ1981122.1"/>
    <property type="molecule type" value="Genomic_DNA"/>
</dbReference>
<comment type="pathway">
    <text evidence="9">Amino-acid biosynthesis; L-arginine biosynthesis; L-ornithine and N-acetyl-L-glutamate from L-glutamate and N(2)-acetyl-L-ornithine (cyclic): step 1/1.</text>
</comment>
<dbReference type="Gene3D" id="3.10.20.340">
    <property type="entry name" value="ArgJ beta chain, C-terminal domain"/>
    <property type="match status" value="1"/>
</dbReference>
<dbReference type="SUPFAM" id="SSF56266">
    <property type="entry name" value="DmpA/ArgJ-like"/>
    <property type="match status" value="1"/>
</dbReference>
<reference evidence="10" key="1">
    <citation type="submission" date="2022-07" db="EMBL/GenBank/DDBJ databases">
        <title>Phylogenomic reconstructions and comparative analyses of Kickxellomycotina fungi.</title>
        <authorList>
            <person name="Reynolds N.K."/>
            <person name="Stajich J.E."/>
            <person name="Barry K."/>
            <person name="Grigoriev I.V."/>
            <person name="Crous P."/>
            <person name="Smith M.E."/>
        </authorList>
    </citation>
    <scope>NUCLEOTIDE SEQUENCE</scope>
    <source>
        <strain evidence="10">RSA 567</strain>
    </source>
</reference>
<keyword evidence="11" id="KW-1185">Reference proteome</keyword>
<organism evidence="10 11">
    <name type="scientific">Dimargaris verticillata</name>
    <dbReference type="NCBI Taxonomy" id="2761393"/>
    <lineage>
        <taxon>Eukaryota</taxon>
        <taxon>Fungi</taxon>
        <taxon>Fungi incertae sedis</taxon>
        <taxon>Zoopagomycota</taxon>
        <taxon>Kickxellomycotina</taxon>
        <taxon>Dimargaritomycetes</taxon>
        <taxon>Dimargaritales</taxon>
        <taxon>Dimargaritaceae</taxon>
        <taxon>Dimargaris</taxon>
    </lineage>
</organism>
<dbReference type="PANTHER" id="PTHR23100">
    <property type="entry name" value="ARGININE BIOSYNTHESIS BIFUNCTIONAL PROTEIN ARGJ"/>
    <property type="match status" value="1"/>
</dbReference>
<feature type="binding site" evidence="9">
    <location>
        <position position="455"/>
    </location>
    <ligand>
        <name>substrate</name>
    </ligand>
</feature>
<feature type="binding site" evidence="9">
    <location>
        <position position="227"/>
    </location>
    <ligand>
        <name>substrate</name>
    </ligand>
</feature>
<dbReference type="EC" id="2.3.1.35" evidence="9"/>
<proteinExistence type="inferred from homology"/>
<evidence type="ECO:0000256" key="7">
    <source>
        <dbReference type="ARBA" id="ARBA00023268"/>
    </source>
</evidence>
<dbReference type="InterPro" id="IPR002813">
    <property type="entry name" value="Arg_biosynth_ArgJ"/>
</dbReference>
<evidence type="ECO:0000313" key="10">
    <source>
        <dbReference type="EMBL" id="KAJ1981122.1"/>
    </source>
</evidence>
<dbReference type="GO" id="GO:0006592">
    <property type="term" value="P:ornithine biosynthetic process"/>
    <property type="evidence" value="ECO:0007669"/>
    <property type="project" value="TreeGrafter"/>
</dbReference>
<dbReference type="GO" id="GO:0005759">
    <property type="term" value="C:mitochondrial matrix"/>
    <property type="evidence" value="ECO:0007669"/>
    <property type="project" value="UniProtKB-SubCell"/>
</dbReference>
<dbReference type="PANTHER" id="PTHR23100:SF0">
    <property type="entry name" value="ARGININE BIOSYNTHESIS BIFUNCTIONAL PROTEIN ARGJ, MITOCHONDRIAL"/>
    <property type="match status" value="1"/>
</dbReference>
<feature type="binding site" evidence="9">
    <location>
        <position position="216"/>
    </location>
    <ligand>
        <name>substrate</name>
    </ligand>
</feature>
<dbReference type="FunFam" id="3.60.70.12:FF:000002">
    <property type="entry name" value="Arginine biosynthesis bifunctional protein ArgJ, mitochondrial"/>
    <property type="match status" value="1"/>
</dbReference>
<dbReference type="EC" id="2.3.1.1" evidence="9"/>
<comment type="function">
    <text evidence="9">Catalyzes two activities which are involved in the cyclic version of arginine biosynthesis: the synthesis of acetylglutamate from glutamate and acetyl-CoA, and of ornithine by transacetylation between acetylornithine and glutamate.</text>
</comment>
<dbReference type="Gene3D" id="3.60.70.12">
    <property type="entry name" value="L-amino peptidase D-ALA esterase/amidase"/>
    <property type="match status" value="1"/>
</dbReference>
<keyword evidence="7 9" id="KW-0511">Multifunctional enzyme</keyword>
<evidence type="ECO:0000256" key="4">
    <source>
        <dbReference type="ARBA" id="ARBA00022679"/>
    </source>
</evidence>
<comment type="pathway">
    <text evidence="9">Amino-acid biosynthesis; L-arginine biosynthesis; N(2)-acetyl-L-ornithine from L-glutamate: step 1/4.</text>
</comment>
<keyword evidence="8 9" id="KW-0012">Acyltransferase</keyword>
<dbReference type="GO" id="GO:0006526">
    <property type="term" value="P:L-arginine biosynthetic process"/>
    <property type="evidence" value="ECO:0007669"/>
    <property type="project" value="UniProtKB-UniRule"/>
</dbReference>
<dbReference type="InterPro" id="IPR016117">
    <property type="entry name" value="ArgJ-like_dom_sf"/>
</dbReference>
<feature type="chain" id="PRO_5041029692" description="Arginine biosynthesis bifunctional protein ArgJ alpha chain" evidence="9">
    <location>
        <begin position="1"/>
        <end position="226"/>
    </location>
</feature>
<keyword evidence="4 9" id="KW-0808">Transferase</keyword>
<evidence type="ECO:0000256" key="6">
    <source>
        <dbReference type="ARBA" id="ARBA00023128"/>
    </source>
</evidence>
<keyword evidence="5 9" id="KW-0068">Autocatalytic cleavage</keyword>
<protein>
    <recommendedName>
        <fullName evidence="9">Arginine biosynthesis bifunctional protein ArgJ, mitochondrial</fullName>
    </recommendedName>
    <domain>
        <recommendedName>
            <fullName evidence="9">Glutamate N-acetyltransferase</fullName>
            <shortName evidence="9">GAT</shortName>
            <ecNumber evidence="9">2.3.1.35</ecNumber>
        </recommendedName>
        <alternativeName>
            <fullName evidence="9">Ornithine acetyltransferase</fullName>
            <shortName evidence="9">OATase</shortName>
        </alternativeName>
        <alternativeName>
            <fullName evidence="9">Ornithine transacetylase</fullName>
        </alternativeName>
    </domain>
    <domain>
        <recommendedName>
            <fullName evidence="9">Amino-acid acetyltransferase</fullName>
            <ecNumber evidence="9">2.3.1.1</ecNumber>
        </recommendedName>
        <alternativeName>
            <fullName evidence="9">N-acetylglutamate synthase</fullName>
            <shortName evidence="9">AGS</shortName>
        </alternativeName>
    </domain>
    <component>
        <recommendedName>
            <fullName evidence="9">Arginine biosynthesis bifunctional protein ArgJ alpha chain</fullName>
        </recommendedName>
    </component>
    <component>
        <recommendedName>
            <fullName evidence="9">Arginine biosynthesis bifunctional protein ArgJ beta chain</fullName>
        </recommendedName>
    </component>
</protein>
<dbReference type="FunFam" id="3.10.20.340:FF:000002">
    <property type="entry name" value="Arginine biosynthesis bifunctional protein ArgJ, mitochondrial"/>
    <property type="match status" value="1"/>
</dbReference>
<feature type="site" description="Involved in the stabilization of negative charge on the oxyanion by the formation of the oxyanion hole" evidence="9">
    <location>
        <position position="151"/>
    </location>
</feature>
<dbReference type="AlphaFoldDB" id="A0A9W8B309"/>